<keyword evidence="3" id="KW-1185">Reference proteome</keyword>
<dbReference type="OrthoDB" id="3437960at2759"/>
<sequence>MQALDLSLPKKTSGTGDPGSSFNSSLDLTDQSSTGVADQKDNSACLSPSKLPSFPTAQLMNDTLIYYNTWLWNAFAMAALTNGAQLLRRTSNISPPAIAEVCTDPELYMYTTYTPTEHAHPPTPADKVAVPPLSLGEEKSATLIKLVRYIYICSLCCDVERGKMRSPAYSHWQKHCSFRAFAKNITKQI</sequence>
<proteinExistence type="predicted"/>
<evidence type="ECO:0000256" key="1">
    <source>
        <dbReference type="SAM" id="MobiDB-lite"/>
    </source>
</evidence>
<evidence type="ECO:0000313" key="2">
    <source>
        <dbReference type="EMBL" id="VDN31615.1"/>
    </source>
</evidence>
<dbReference type="Proteomes" id="UP000281553">
    <property type="component" value="Unassembled WGS sequence"/>
</dbReference>
<reference evidence="2 3" key="1">
    <citation type="submission" date="2018-11" db="EMBL/GenBank/DDBJ databases">
        <authorList>
            <consortium name="Pathogen Informatics"/>
        </authorList>
    </citation>
    <scope>NUCLEOTIDE SEQUENCE [LARGE SCALE GENOMIC DNA]</scope>
</reference>
<organism evidence="2 3">
    <name type="scientific">Dibothriocephalus latus</name>
    <name type="common">Fish tapeworm</name>
    <name type="synonym">Diphyllobothrium latum</name>
    <dbReference type="NCBI Taxonomy" id="60516"/>
    <lineage>
        <taxon>Eukaryota</taxon>
        <taxon>Metazoa</taxon>
        <taxon>Spiralia</taxon>
        <taxon>Lophotrochozoa</taxon>
        <taxon>Platyhelminthes</taxon>
        <taxon>Cestoda</taxon>
        <taxon>Eucestoda</taxon>
        <taxon>Diphyllobothriidea</taxon>
        <taxon>Diphyllobothriidae</taxon>
        <taxon>Dibothriocephalus</taxon>
    </lineage>
</organism>
<accession>A0A3P7MPL1</accession>
<dbReference type="EMBL" id="UYRU01081086">
    <property type="protein sequence ID" value="VDN31615.1"/>
    <property type="molecule type" value="Genomic_DNA"/>
</dbReference>
<feature type="compositionally biased region" description="Polar residues" evidence="1">
    <location>
        <begin position="10"/>
        <end position="42"/>
    </location>
</feature>
<gene>
    <name evidence="2" type="ORF">DILT_LOCUS15789</name>
</gene>
<feature type="region of interest" description="Disordered" evidence="1">
    <location>
        <begin position="1"/>
        <end position="42"/>
    </location>
</feature>
<protein>
    <submittedName>
        <fullName evidence="2">Uncharacterized protein</fullName>
    </submittedName>
</protein>
<name>A0A3P7MPL1_DIBLA</name>
<dbReference type="AlphaFoldDB" id="A0A3P7MPL1"/>
<evidence type="ECO:0000313" key="3">
    <source>
        <dbReference type="Proteomes" id="UP000281553"/>
    </source>
</evidence>